<feature type="transmembrane region" description="Helical" evidence="1">
    <location>
        <begin position="17"/>
        <end position="35"/>
    </location>
</feature>
<keyword evidence="1" id="KW-0812">Transmembrane</keyword>
<feature type="transmembrane region" description="Helical" evidence="1">
    <location>
        <begin position="147"/>
        <end position="169"/>
    </location>
</feature>
<gene>
    <name evidence="2" type="ORF">IAC54_05570</name>
</gene>
<dbReference type="Proteomes" id="UP000823636">
    <property type="component" value="Unassembled WGS sequence"/>
</dbReference>
<accession>A0A9D9H7U2</accession>
<reference evidence="2" key="2">
    <citation type="journal article" date="2021" name="PeerJ">
        <title>Extensive microbial diversity within the chicken gut microbiome revealed by metagenomics and culture.</title>
        <authorList>
            <person name="Gilroy R."/>
            <person name="Ravi A."/>
            <person name="Getino M."/>
            <person name="Pursley I."/>
            <person name="Horton D.L."/>
            <person name="Alikhan N.F."/>
            <person name="Baker D."/>
            <person name="Gharbi K."/>
            <person name="Hall N."/>
            <person name="Watson M."/>
            <person name="Adriaenssens E.M."/>
            <person name="Foster-Nyarko E."/>
            <person name="Jarju S."/>
            <person name="Secka A."/>
            <person name="Antonio M."/>
            <person name="Oren A."/>
            <person name="Chaudhuri R.R."/>
            <person name="La Ragione R."/>
            <person name="Hildebrand F."/>
            <person name="Pallen M.J."/>
        </authorList>
    </citation>
    <scope>NUCLEOTIDE SEQUENCE</scope>
    <source>
        <strain evidence="2">G3-4614</strain>
    </source>
</reference>
<dbReference type="EMBL" id="JADIMW010000062">
    <property type="protein sequence ID" value="MBO8438352.1"/>
    <property type="molecule type" value="Genomic_DNA"/>
</dbReference>
<feature type="transmembrane region" description="Helical" evidence="1">
    <location>
        <begin position="72"/>
        <end position="98"/>
    </location>
</feature>
<evidence type="ECO:0000313" key="2">
    <source>
        <dbReference type="EMBL" id="MBO8438352.1"/>
    </source>
</evidence>
<evidence type="ECO:0000256" key="1">
    <source>
        <dbReference type="SAM" id="Phobius"/>
    </source>
</evidence>
<protein>
    <submittedName>
        <fullName evidence="2">DUF4199 domain-containing protein</fullName>
    </submittedName>
</protein>
<reference evidence="2" key="1">
    <citation type="submission" date="2020-10" db="EMBL/GenBank/DDBJ databases">
        <authorList>
            <person name="Gilroy R."/>
        </authorList>
    </citation>
    <scope>NUCLEOTIDE SEQUENCE</scope>
    <source>
        <strain evidence="2">G3-4614</strain>
    </source>
</reference>
<organism evidence="2 3">
    <name type="scientific">Candidatus Caccoplasma merdipullorum</name>
    <dbReference type="NCBI Taxonomy" id="2840718"/>
    <lineage>
        <taxon>Bacteria</taxon>
        <taxon>Pseudomonadati</taxon>
        <taxon>Bacteroidota</taxon>
        <taxon>Bacteroidia</taxon>
        <taxon>Bacteroidales</taxon>
        <taxon>Bacteroidaceae</taxon>
        <taxon>Bacteroidaceae incertae sedis</taxon>
        <taxon>Candidatus Caccoplasma</taxon>
    </lineage>
</organism>
<dbReference type="Pfam" id="PF13858">
    <property type="entry name" value="DUF4199"/>
    <property type="match status" value="1"/>
</dbReference>
<evidence type="ECO:0000313" key="3">
    <source>
        <dbReference type="Proteomes" id="UP000823636"/>
    </source>
</evidence>
<name>A0A9D9H7U2_9BACT</name>
<keyword evidence="1" id="KW-1133">Transmembrane helix</keyword>
<proteinExistence type="predicted"/>
<comment type="caution">
    <text evidence="2">The sequence shown here is derived from an EMBL/GenBank/DDBJ whole genome shotgun (WGS) entry which is preliminary data.</text>
</comment>
<keyword evidence="1" id="KW-0472">Membrane</keyword>
<feature type="transmembrane region" description="Helical" evidence="1">
    <location>
        <begin position="41"/>
        <end position="60"/>
    </location>
</feature>
<dbReference type="AlphaFoldDB" id="A0A9D9H7U2"/>
<dbReference type="InterPro" id="IPR025250">
    <property type="entry name" value="DUF4199"/>
</dbReference>
<sequence length="177" mass="20538">MAEEFRLKSITQYAMEYGTYLGLFFIVKFIVNVFLLRFPALSIVMVLMLIAVPVISYYFVRRFCDVLPVRSIARIWLFGIYLFFFAALLSGAAEYVYYRYINPDFLYQQQHLLEGMLSAMNEQKGGEIFDNMRTTLQESGVQSPIEAVFSGIWGTVFFGSLYSLLLALFMRKPQNKI</sequence>